<dbReference type="InterPro" id="IPR036691">
    <property type="entry name" value="Endo/exonu/phosph_ase_sf"/>
</dbReference>
<protein>
    <submittedName>
        <fullName evidence="2">Reverse transcriptase</fullName>
    </submittedName>
</protein>
<dbReference type="GO" id="GO:0003964">
    <property type="term" value="F:RNA-directed DNA polymerase activity"/>
    <property type="evidence" value="ECO:0007669"/>
    <property type="project" value="UniProtKB-KW"/>
</dbReference>
<reference evidence="2" key="1">
    <citation type="submission" date="2019-08" db="EMBL/GenBank/DDBJ databases">
        <authorList>
            <person name="Liu F."/>
        </authorList>
    </citation>
    <scope>NUCLEOTIDE SEQUENCE [LARGE SCALE GENOMIC DNA]</scope>
    <source>
        <strain evidence="2">PA1801</strain>
        <tissue evidence="2">Leaf</tissue>
    </source>
</reference>
<dbReference type="PANTHER" id="PTHR35218:SF9">
    <property type="entry name" value="ENDONUCLEASE_EXONUCLEASE_PHOSPHATASE DOMAIN-CONTAINING PROTEIN"/>
    <property type="match status" value="1"/>
</dbReference>
<proteinExistence type="predicted"/>
<comment type="caution">
    <text evidence="2">The sequence shown here is derived from an EMBL/GenBank/DDBJ whole genome shotgun (WGS) entry which is preliminary data.</text>
</comment>
<dbReference type="Proteomes" id="UP000325315">
    <property type="component" value="Unassembled WGS sequence"/>
</dbReference>
<dbReference type="PANTHER" id="PTHR35218">
    <property type="entry name" value="RNASE H DOMAIN-CONTAINING PROTEIN"/>
    <property type="match status" value="1"/>
</dbReference>
<evidence type="ECO:0000259" key="1">
    <source>
        <dbReference type="Pfam" id="PF03372"/>
    </source>
</evidence>
<dbReference type="InterPro" id="IPR005135">
    <property type="entry name" value="Endo/exonuclease/phosphatase"/>
</dbReference>
<evidence type="ECO:0000313" key="3">
    <source>
        <dbReference type="Proteomes" id="UP000325315"/>
    </source>
</evidence>
<feature type="domain" description="Endonuclease/exonuclease/phosphatase" evidence="1">
    <location>
        <begin position="6"/>
        <end position="225"/>
    </location>
</feature>
<keyword evidence="2" id="KW-0695">RNA-directed DNA polymerase</keyword>
<dbReference type="OrthoDB" id="997988at2759"/>
<keyword evidence="3" id="KW-1185">Reference proteome</keyword>
<gene>
    <name evidence="2" type="ORF">EPI10_007399</name>
</gene>
<dbReference type="AlphaFoldDB" id="A0A5B6WXI9"/>
<dbReference type="Gene3D" id="3.60.10.10">
    <property type="entry name" value="Endonuclease/exonuclease/phosphatase"/>
    <property type="match status" value="1"/>
</dbReference>
<dbReference type="Pfam" id="PF03372">
    <property type="entry name" value="Exo_endo_phos"/>
    <property type="match status" value="1"/>
</dbReference>
<sequence>MKTICWNVRGLGSPRAVRRLRYLCKQQNPHIVFLMETKLNQKRMESVRRRCSFSSGFEIEAEGSRGGLCLAWKDDIVVTLRSYSKWHIDALLWEGSIQKEWRFTGFYGSPYSKERNSVWSLLKRLSQGNSYPWLVAGDFNEILYSFEKSGGVSQEQKRMEAFRDTLEECKLSDIGYSGMRYTWERGNLPETNIRERLDRGVTNEEWLLLFSMGNIQYLPFSSSDHCPILLNTDIPTILTRHRSFLFEAW</sequence>
<dbReference type="EMBL" id="SMMG02000002">
    <property type="protein sequence ID" value="KAA3485417.1"/>
    <property type="molecule type" value="Genomic_DNA"/>
</dbReference>
<name>A0A5B6WXI9_9ROSI</name>
<evidence type="ECO:0000313" key="2">
    <source>
        <dbReference type="EMBL" id="KAA3485417.1"/>
    </source>
</evidence>
<dbReference type="SUPFAM" id="SSF56219">
    <property type="entry name" value="DNase I-like"/>
    <property type="match status" value="1"/>
</dbReference>
<organism evidence="2 3">
    <name type="scientific">Gossypium australe</name>
    <dbReference type="NCBI Taxonomy" id="47621"/>
    <lineage>
        <taxon>Eukaryota</taxon>
        <taxon>Viridiplantae</taxon>
        <taxon>Streptophyta</taxon>
        <taxon>Embryophyta</taxon>
        <taxon>Tracheophyta</taxon>
        <taxon>Spermatophyta</taxon>
        <taxon>Magnoliopsida</taxon>
        <taxon>eudicotyledons</taxon>
        <taxon>Gunneridae</taxon>
        <taxon>Pentapetalae</taxon>
        <taxon>rosids</taxon>
        <taxon>malvids</taxon>
        <taxon>Malvales</taxon>
        <taxon>Malvaceae</taxon>
        <taxon>Malvoideae</taxon>
        <taxon>Gossypium</taxon>
    </lineage>
</organism>
<accession>A0A5B6WXI9</accession>
<keyword evidence="2" id="KW-0548">Nucleotidyltransferase</keyword>
<keyword evidence="2" id="KW-0808">Transferase</keyword>